<evidence type="ECO:0000313" key="10">
    <source>
        <dbReference type="Proteomes" id="UP000290572"/>
    </source>
</evidence>
<evidence type="ECO:0000256" key="5">
    <source>
        <dbReference type="SAM" id="MobiDB-lite"/>
    </source>
</evidence>
<evidence type="ECO:0000256" key="4">
    <source>
        <dbReference type="ARBA" id="ARBA00023136"/>
    </source>
</evidence>
<organism evidence="9 10">
    <name type="scientific">Labeo rohita</name>
    <name type="common">Indian major carp</name>
    <name type="synonym">Cyprinus rohita</name>
    <dbReference type="NCBI Taxonomy" id="84645"/>
    <lineage>
        <taxon>Eukaryota</taxon>
        <taxon>Metazoa</taxon>
        <taxon>Chordata</taxon>
        <taxon>Craniata</taxon>
        <taxon>Vertebrata</taxon>
        <taxon>Euteleostomi</taxon>
        <taxon>Actinopterygii</taxon>
        <taxon>Neopterygii</taxon>
        <taxon>Teleostei</taxon>
        <taxon>Ostariophysi</taxon>
        <taxon>Cypriniformes</taxon>
        <taxon>Cyprinidae</taxon>
        <taxon>Labeoninae</taxon>
        <taxon>Labeonini</taxon>
        <taxon>Labeo</taxon>
    </lineage>
</organism>
<accession>A0A498MZB1</accession>
<dbReference type="PROSITE" id="PS50835">
    <property type="entry name" value="IG_LIKE"/>
    <property type="match status" value="1"/>
</dbReference>
<keyword evidence="4 6" id="KW-0472">Membrane</keyword>
<keyword evidence="10" id="KW-1185">Reference proteome</keyword>
<keyword evidence="2 6" id="KW-0812">Transmembrane</keyword>
<proteinExistence type="predicted"/>
<dbReference type="SUPFAM" id="SSF48726">
    <property type="entry name" value="Immunoglobulin"/>
    <property type="match status" value="1"/>
</dbReference>
<dbReference type="AlphaFoldDB" id="A0A498MZB1"/>
<evidence type="ECO:0000256" key="6">
    <source>
        <dbReference type="SAM" id="Phobius"/>
    </source>
</evidence>
<evidence type="ECO:0000256" key="1">
    <source>
        <dbReference type="ARBA" id="ARBA00004167"/>
    </source>
</evidence>
<feature type="domain" description="Ig-like" evidence="7">
    <location>
        <begin position="279"/>
        <end position="378"/>
    </location>
</feature>
<dbReference type="Gene3D" id="2.60.40.10">
    <property type="entry name" value="Immunoglobulins"/>
    <property type="match status" value="2"/>
</dbReference>
<dbReference type="GO" id="GO:0033691">
    <property type="term" value="F:sialic acid binding"/>
    <property type="evidence" value="ECO:0007669"/>
    <property type="project" value="TreeGrafter"/>
</dbReference>
<gene>
    <name evidence="9" type="ORF">ROHU_020259</name>
    <name evidence="8" type="ORF">ROHU_031984</name>
</gene>
<dbReference type="InterPro" id="IPR051036">
    <property type="entry name" value="SIGLEC"/>
</dbReference>
<dbReference type="PANTHER" id="PTHR12035">
    <property type="entry name" value="SIALIC ACID BINDING IMMUNOGLOBULIN-LIKE LECTIN"/>
    <property type="match status" value="1"/>
</dbReference>
<name>A0A498MZB1_LABRO</name>
<keyword evidence="3 6" id="KW-1133">Transmembrane helix</keyword>
<dbReference type="EMBL" id="QBIY01012047">
    <property type="protein sequence ID" value="RXN27268.1"/>
    <property type="molecule type" value="Genomic_DNA"/>
</dbReference>
<dbReference type="STRING" id="84645.A0A498MZB1"/>
<protein>
    <submittedName>
        <fullName evidence="9">Myelin-associated glyco-like protein</fullName>
    </submittedName>
</protein>
<dbReference type="EMBL" id="QBIY01013329">
    <property type="protein sequence ID" value="RXN08161.1"/>
    <property type="molecule type" value="Genomic_DNA"/>
</dbReference>
<feature type="transmembrane region" description="Helical" evidence="6">
    <location>
        <begin position="390"/>
        <end position="411"/>
    </location>
</feature>
<dbReference type="InterPro" id="IPR013783">
    <property type="entry name" value="Ig-like_fold"/>
</dbReference>
<reference evidence="9 10" key="1">
    <citation type="submission" date="2018-03" db="EMBL/GenBank/DDBJ databases">
        <title>Draft genome sequence of Rohu Carp (Labeo rohita).</title>
        <authorList>
            <person name="Das P."/>
            <person name="Kushwaha B."/>
            <person name="Joshi C.G."/>
            <person name="Kumar D."/>
            <person name="Nagpure N.S."/>
            <person name="Sahoo L."/>
            <person name="Das S.P."/>
            <person name="Bit A."/>
            <person name="Patnaik S."/>
            <person name="Meher P.K."/>
            <person name="Jayasankar P."/>
            <person name="Koringa P.G."/>
            <person name="Patel N.V."/>
            <person name="Hinsu A.T."/>
            <person name="Kumar R."/>
            <person name="Pandey M."/>
            <person name="Agarwal S."/>
            <person name="Srivastava S."/>
            <person name="Singh M."/>
            <person name="Iquebal M.A."/>
            <person name="Jaiswal S."/>
            <person name="Angadi U.B."/>
            <person name="Kumar N."/>
            <person name="Raza M."/>
            <person name="Shah T.M."/>
            <person name="Rai A."/>
            <person name="Jena J.K."/>
        </authorList>
    </citation>
    <scope>NUCLEOTIDE SEQUENCE [LARGE SCALE GENOMIC DNA]</scope>
    <source>
        <strain evidence="9">DASCIFA01</strain>
        <tissue evidence="9">Testis</tissue>
    </source>
</reference>
<dbReference type="InterPro" id="IPR036179">
    <property type="entry name" value="Ig-like_dom_sf"/>
</dbReference>
<feature type="region of interest" description="Disordered" evidence="5">
    <location>
        <begin position="466"/>
        <end position="491"/>
    </location>
</feature>
<evidence type="ECO:0000259" key="7">
    <source>
        <dbReference type="PROSITE" id="PS50835"/>
    </source>
</evidence>
<dbReference type="GO" id="GO:0005886">
    <property type="term" value="C:plasma membrane"/>
    <property type="evidence" value="ECO:0007669"/>
    <property type="project" value="TreeGrafter"/>
</dbReference>
<dbReference type="GO" id="GO:0007155">
    <property type="term" value="P:cell adhesion"/>
    <property type="evidence" value="ECO:0007669"/>
    <property type="project" value="TreeGrafter"/>
</dbReference>
<dbReference type="PANTHER" id="PTHR12035:SF125">
    <property type="entry name" value="SIALIC ACID-BINDING IG-LIKE LECTIN 5"/>
    <property type="match status" value="1"/>
</dbReference>
<evidence type="ECO:0000256" key="3">
    <source>
        <dbReference type="ARBA" id="ARBA00022989"/>
    </source>
</evidence>
<evidence type="ECO:0000313" key="9">
    <source>
        <dbReference type="EMBL" id="RXN27268.1"/>
    </source>
</evidence>
<evidence type="ECO:0000256" key="2">
    <source>
        <dbReference type="ARBA" id="ARBA00022692"/>
    </source>
</evidence>
<comment type="caution">
    <text evidence="9">The sequence shown here is derived from an EMBL/GenBank/DDBJ whole genome shotgun (WGS) entry which is preliminary data.</text>
</comment>
<comment type="subcellular location">
    <subcellularLocation>
        <location evidence="1">Membrane</location>
        <topology evidence="1">Single-pass membrane protein</topology>
    </subcellularLocation>
</comment>
<evidence type="ECO:0000313" key="8">
    <source>
        <dbReference type="EMBL" id="RXN08161.1"/>
    </source>
</evidence>
<dbReference type="InterPro" id="IPR007110">
    <property type="entry name" value="Ig-like_dom"/>
</dbReference>
<dbReference type="Proteomes" id="UP000290572">
    <property type="component" value="Unassembled WGS sequence"/>
</dbReference>
<sequence length="491" mass="53869">MQVLSNLLRVQVAPKISSSCSRSSVITCVCEAHGNPCPTLEWRLSGHVLSNSTETSISEEMLESTGVKSVLTTRSLTDTDVLQCFSANIYGRASHQFQAVPPPQETRFHHPSVLLGVAVGASVMMIVGIVMFCYERRRKEKLSETSQDNISELSLTQITTALNNDGECVYTNNGLLSSTALSAPESLHYSTIDFTNAEPASGEIWGIASLTSEYATLRHRPAGATDAENNTLTSETEPRKQDMTAKIIDTSLPESEDEIYGNISHHYRQKEPLDLPWIPYIYCQKSKVVPKISSSCSRSSVIGCVCEAHGNPCPTLEWRLSGHSFSNSTETSISEEMLGSTGVKSVLTTRQSLTDMDVLQCFSANIHGSASQKFQTVPLPQDTGFHYPSVLLGAAVGVFVMMIVCIVVLCCERKRKEKSLEISQDQTSGLILTQTAVARDNDRRFVYTNKDILPFTIPGAPESLHYSSNDFRNTEPPSGEIWGNTSRTFSK</sequence>
<feature type="transmembrane region" description="Helical" evidence="6">
    <location>
        <begin position="113"/>
        <end position="132"/>
    </location>
</feature>